<feature type="transmembrane region" description="Helical" evidence="2">
    <location>
        <begin position="45"/>
        <end position="68"/>
    </location>
</feature>
<dbReference type="STRING" id="1797240.A3D68_01500"/>
<keyword evidence="2" id="KW-0472">Membrane</keyword>
<gene>
    <name evidence="3" type="ORF">A3D68_01500</name>
</gene>
<keyword evidence="2" id="KW-0812">Transmembrane</keyword>
<comment type="caution">
    <text evidence="3">The sequence shown here is derived from an EMBL/GenBank/DDBJ whole genome shotgun (WGS) entry which is preliminary data.</text>
</comment>
<evidence type="ECO:0000256" key="1">
    <source>
        <dbReference type="SAM" id="MobiDB-lite"/>
    </source>
</evidence>
<dbReference type="AlphaFoldDB" id="A0A1F4XS44"/>
<evidence type="ECO:0000313" key="4">
    <source>
        <dbReference type="Proteomes" id="UP000177564"/>
    </source>
</evidence>
<feature type="region of interest" description="Disordered" evidence="1">
    <location>
        <begin position="429"/>
        <end position="452"/>
    </location>
</feature>
<feature type="transmembrane region" description="Helical" evidence="2">
    <location>
        <begin position="21"/>
        <end position="39"/>
    </location>
</feature>
<keyword evidence="2" id="KW-1133">Transmembrane helix</keyword>
<sequence length="452" mass="52573">MIGYAKAEEWASWLNKRGQALFTYYTPAFLLFFLLVWFADPGVIRSVSVALLASSPLWLPFFLGRYLWITWIRYIRFLFWLEQEHILLEIQLPAEVEKSPLAMELFFTSLFNTGGEPTAYHRLWLGGHRPTWSLEIASVEGRVRFYLYLRKGFKNIVEARLYGQYPEAKVVEVPDYTRAIPFNTDEYSLWGCEYKKAPGKPHALPIKTYVDYGLDKNPDTPEIQVDPITHILELLGSSGPGEYHFIQIVMKAHKKDEWHGFYKKTDKYIDEARAYIKKIMAGAAERAQAVLKESEVVEGKMNALLTDEEKHKVEAMERALNKLVFECGIRALYFAKKDKFDGVKIPNTIGLFAPLRGPEYNMLNPTRGHTSLDFPWQDFRNIRRNAISRKLWFRYHHRAYFYEPFDQTPVFLNVEELATIWHFPSSSVKTPSIDRVPSKRAEAPLNLPTLPE</sequence>
<dbReference type="EMBL" id="MEWU01000008">
    <property type="protein sequence ID" value="OGC83863.1"/>
    <property type="molecule type" value="Genomic_DNA"/>
</dbReference>
<protein>
    <submittedName>
        <fullName evidence="3">Uncharacterized protein</fullName>
    </submittedName>
</protein>
<name>A0A1F4XS44_9BACT</name>
<reference evidence="3 4" key="1">
    <citation type="journal article" date="2016" name="Nat. Commun.">
        <title>Thousands of microbial genomes shed light on interconnected biogeochemical processes in an aquifer system.</title>
        <authorList>
            <person name="Anantharaman K."/>
            <person name="Brown C.T."/>
            <person name="Hug L.A."/>
            <person name="Sharon I."/>
            <person name="Castelle C.J."/>
            <person name="Probst A.J."/>
            <person name="Thomas B.C."/>
            <person name="Singh A."/>
            <person name="Wilkins M.J."/>
            <person name="Karaoz U."/>
            <person name="Brodie E.L."/>
            <person name="Williams K.H."/>
            <person name="Hubbard S.S."/>
            <person name="Banfield J.F."/>
        </authorList>
    </citation>
    <scope>NUCLEOTIDE SEQUENCE [LARGE SCALE GENOMIC DNA]</scope>
</reference>
<accession>A0A1F4XS44</accession>
<proteinExistence type="predicted"/>
<evidence type="ECO:0000313" key="3">
    <source>
        <dbReference type="EMBL" id="OGC83863.1"/>
    </source>
</evidence>
<dbReference type="Proteomes" id="UP000177564">
    <property type="component" value="Unassembled WGS sequence"/>
</dbReference>
<organism evidence="3 4">
    <name type="scientific">Candidatus Adlerbacteria bacterium RIFCSPHIGHO2_02_FULL_52_17</name>
    <dbReference type="NCBI Taxonomy" id="1797240"/>
    <lineage>
        <taxon>Bacteria</taxon>
        <taxon>Candidatus Adleribacteriota</taxon>
    </lineage>
</organism>
<evidence type="ECO:0000256" key="2">
    <source>
        <dbReference type="SAM" id="Phobius"/>
    </source>
</evidence>